<name>A0A7J7D1Y0_TRIWF</name>
<dbReference type="Pfam" id="PF00201">
    <property type="entry name" value="UDPGT"/>
    <property type="match status" value="1"/>
</dbReference>
<dbReference type="AlphaFoldDB" id="A0A7J7D1Y0"/>
<dbReference type="InterPro" id="IPR035595">
    <property type="entry name" value="UDP_glycos_trans_CS"/>
</dbReference>
<dbReference type="SUPFAM" id="SSF53756">
    <property type="entry name" value="UDP-Glycosyltransferase/glycogen phosphorylase"/>
    <property type="match status" value="1"/>
</dbReference>
<feature type="transmembrane region" description="Helical" evidence="6">
    <location>
        <begin position="12"/>
        <end position="31"/>
    </location>
</feature>
<evidence type="ECO:0000256" key="2">
    <source>
        <dbReference type="ARBA" id="ARBA00022676"/>
    </source>
</evidence>
<dbReference type="Gene3D" id="3.40.50.2000">
    <property type="entry name" value="Glycogen Phosphorylase B"/>
    <property type="match status" value="2"/>
</dbReference>
<keyword evidence="6" id="KW-0472">Membrane</keyword>
<dbReference type="PANTHER" id="PTHR48047">
    <property type="entry name" value="GLYCOSYLTRANSFERASE"/>
    <property type="match status" value="1"/>
</dbReference>
<keyword evidence="6" id="KW-1133">Transmembrane helix</keyword>
<dbReference type="EC" id="2.4.1.-" evidence="5"/>
<dbReference type="Proteomes" id="UP000593562">
    <property type="component" value="Unassembled WGS sequence"/>
</dbReference>
<comment type="similarity">
    <text evidence="1 4">Belongs to the UDP-glycosyltransferase family.</text>
</comment>
<gene>
    <name evidence="7" type="ORF">HS088_TW11G00425</name>
</gene>
<comment type="caution">
    <text evidence="7">The sequence shown here is derived from an EMBL/GenBank/DDBJ whole genome shotgun (WGS) entry which is preliminary data.</text>
</comment>
<reference evidence="7 8" key="1">
    <citation type="journal article" date="2020" name="Nat. Commun.">
        <title>Genome of Tripterygium wilfordii and identification of cytochrome P450 involved in triptolide biosynthesis.</title>
        <authorList>
            <person name="Tu L."/>
            <person name="Su P."/>
            <person name="Zhang Z."/>
            <person name="Gao L."/>
            <person name="Wang J."/>
            <person name="Hu T."/>
            <person name="Zhou J."/>
            <person name="Zhang Y."/>
            <person name="Zhao Y."/>
            <person name="Liu Y."/>
            <person name="Song Y."/>
            <person name="Tong Y."/>
            <person name="Lu Y."/>
            <person name="Yang J."/>
            <person name="Xu C."/>
            <person name="Jia M."/>
            <person name="Peters R.J."/>
            <person name="Huang L."/>
            <person name="Gao W."/>
        </authorList>
    </citation>
    <scope>NUCLEOTIDE SEQUENCE [LARGE SCALE GENOMIC DNA]</scope>
    <source>
        <strain evidence="8">cv. XIE 37</strain>
        <tissue evidence="7">Leaf</tissue>
    </source>
</reference>
<proteinExistence type="inferred from homology"/>
<dbReference type="EMBL" id="JAAARO010000011">
    <property type="protein sequence ID" value="KAF5740357.1"/>
    <property type="molecule type" value="Genomic_DNA"/>
</dbReference>
<dbReference type="InParanoid" id="A0A7J7D1Y0"/>
<evidence type="ECO:0000256" key="1">
    <source>
        <dbReference type="ARBA" id="ARBA00009995"/>
    </source>
</evidence>
<dbReference type="GO" id="GO:0035251">
    <property type="term" value="F:UDP-glucosyltransferase activity"/>
    <property type="evidence" value="ECO:0007669"/>
    <property type="project" value="TreeGrafter"/>
</dbReference>
<evidence type="ECO:0000256" key="5">
    <source>
        <dbReference type="RuleBase" id="RU362057"/>
    </source>
</evidence>
<keyword evidence="8" id="KW-1185">Reference proteome</keyword>
<dbReference type="PROSITE" id="PS00375">
    <property type="entry name" value="UDPGT"/>
    <property type="match status" value="1"/>
</dbReference>
<keyword evidence="2 4" id="KW-0328">Glycosyltransferase</keyword>
<dbReference type="FunFam" id="3.40.50.2000:FF:000107">
    <property type="entry name" value="Glycosyltransferase"/>
    <property type="match status" value="1"/>
</dbReference>
<sequence>MNSISSQSHSHHVVLFPFMAKGHTIPILYFARLLLRRPSISVTVFTTPANRHFISEFLADTTASIIDLPFPQNIPEIPPGIETTHKLPSMSLFPSFALATQLIQKDFERALQILPRVSFLVSDVFLWWTLESANKFNIPRFVFYGTCKYSVCVERSVTWNGLLVGPGSDDELITVPGFPWIKVTRRDFDEPKGSEVDLMKAVVSSVANSYGFILNSFYELEHVFVDYWNSHYGPKAWCVGPFCLADPQRVNRPEEPQEKTTWKQWLDHKIDQGGSVLYIAFGTHAEISIEQIKEIAIGLEKSGVNFLWVIRNIEAELGQGFEERVKERGIVVRDWVDQREILEHESVQGFLSHCGWNSVLESVCAGVPILAWPVMAEQPLTARMVVEEMKVGLRVETCDGSVRGFVKWEGLKKMVKELMEGEMGKEVRNNVKVIADMAKKAMEENNGSSWCTLDLLLDETSQSQRVY</sequence>
<evidence type="ECO:0000256" key="3">
    <source>
        <dbReference type="ARBA" id="ARBA00022679"/>
    </source>
</evidence>
<protein>
    <recommendedName>
        <fullName evidence="5">Glycosyltransferase</fullName>
        <ecNumber evidence="5">2.4.1.-</ecNumber>
    </recommendedName>
</protein>
<evidence type="ECO:0000256" key="4">
    <source>
        <dbReference type="RuleBase" id="RU003718"/>
    </source>
</evidence>
<organism evidence="7 8">
    <name type="scientific">Tripterygium wilfordii</name>
    <name type="common">Thunder God vine</name>
    <dbReference type="NCBI Taxonomy" id="458696"/>
    <lineage>
        <taxon>Eukaryota</taxon>
        <taxon>Viridiplantae</taxon>
        <taxon>Streptophyta</taxon>
        <taxon>Embryophyta</taxon>
        <taxon>Tracheophyta</taxon>
        <taxon>Spermatophyta</taxon>
        <taxon>Magnoliopsida</taxon>
        <taxon>eudicotyledons</taxon>
        <taxon>Gunneridae</taxon>
        <taxon>Pentapetalae</taxon>
        <taxon>rosids</taxon>
        <taxon>fabids</taxon>
        <taxon>Celastrales</taxon>
        <taxon>Celastraceae</taxon>
        <taxon>Tripterygium</taxon>
    </lineage>
</organism>
<evidence type="ECO:0000313" key="8">
    <source>
        <dbReference type="Proteomes" id="UP000593562"/>
    </source>
</evidence>
<dbReference type="OrthoDB" id="5835829at2759"/>
<keyword evidence="3 4" id="KW-0808">Transferase</keyword>
<keyword evidence="6" id="KW-0812">Transmembrane</keyword>
<dbReference type="CDD" id="cd03784">
    <property type="entry name" value="GT1_Gtf-like"/>
    <property type="match status" value="1"/>
</dbReference>
<dbReference type="PANTHER" id="PTHR48047:SF51">
    <property type="entry name" value="GLYCOSYLTRANSFERASE"/>
    <property type="match status" value="1"/>
</dbReference>
<accession>A0A7J7D1Y0</accession>
<dbReference type="FunCoup" id="A0A7J7D1Y0">
    <property type="interactions" value="132"/>
</dbReference>
<evidence type="ECO:0000313" key="7">
    <source>
        <dbReference type="EMBL" id="KAF5740357.1"/>
    </source>
</evidence>
<dbReference type="InterPro" id="IPR002213">
    <property type="entry name" value="UDP_glucos_trans"/>
</dbReference>
<evidence type="ECO:0000256" key="6">
    <source>
        <dbReference type="SAM" id="Phobius"/>
    </source>
</evidence>